<gene>
    <name evidence="1" type="ORF">RSSM_06107</name>
</gene>
<protein>
    <submittedName>
        <fullName evidence="1">Uncharacterized protein</fullName>
    </submittedName>
</protein>
<name>M5TTA7_9BACT</name>
<evidence type="ECO:0000313" key="2">
    <source>
        <dbReference type="Proteomes" id="UP000011885"/>
    </source>
</evidence>
<dbReference type="EMBL" id="ANOH01000431">
    <property type="protein sequence ID" value="EMI52395.1"/>
    <property type="molecule type" value="Genomic_DNA"/>
</dbReference>
<proteinExistence type="predicted"/>
<comment type="caution">
    <text evidence="1">The sequence shown here is derived from an EMBL/GenBank/DDBJ whole genome shotgun (WGS) entry which is preliminary data.</text>
</comment>
<dbReference type="AlphaFoldDB" id="M5TTA7"/>
<evidence type="ECO:0000313" key="1">
    <source>
        <dbReference type="EMBL" id="EMI52395.1"/>
    </source>
</evidence>
<organism evidence="1 2">
    <name type="scientific">Rhodopirellula sallentina SM41</name>
    <dbReference type="NCBI Taxonomy" id="1263870"/>
    <lineage>
        <taxon>Bacteria</taxon>
        <taxon>Pseudomonadati</taxon>
        <taxon>Planctomycetota</taxon>
        <taxon>Planctomycetia</taxon>
        <taxon>Pirellulales</taxon>
        <taxon>Pirellulaceae</taxon>
        <taxon>Rhodopirellula</taxon>
    </lineage>
</organism>
<sequence>MEKQGVEKSWTETARSREITIERGRGDARVVEAMKNLPLRLSDVNNKVTLCGLEKFSRCV</sequence>
<reference evidence="1 2" key="1">
    <citation type="journal article" date="2013" name="Mar. Genomics">
        <title>Expression of sulfatases in Rhodopirellula baltica and the diversity of sulfatases in the genus Rhodopirellula.</title>
        <authorList>
            <person name="Wegner C.E."/>
            <person name="Richter-Heitmann T."/>
            <person name="Klindworth A."/>
            <person name="Klockow C."/>
            <person name="Richter M."/>
            <person name="Achstetter T."/>
            <person name="Glockner F.O."/>
            <person name="Harder J."/>
        </authorList>
    </citation>
    <scope>NUCLEOTIDE SEQUENCE [LARGE SCALE GENOMIC DNA]</scope>
    <source>
        <strain evidence="1 2">SM41</strain>
    </source>
</reference>
<dbReference type="PATRIC" id="fig|1263870.3.peg.6469"/>
<keyword evidence="2" id="KW-1185">Reference proteome</keyword>
<dbReference type="Proteomes" id="UP000011885">
    <property type="component" value="Unassembled WGS sequence"/>
</dbReference>
<accession>M5TTA7</accession>